<comment type="caution">
    <text evidence="2">The sequence shown here is derived from an EMBL/GenBank/DDBJ whole genome shotgun (WGS) entry which is preliminary data.</text>
</comment>
<evidence type="ECO:0000313" key="2">
    <source>
        <dbReference type="EMBL" id="MCP9200859.1"/>
    </source>
</evidence>
<dbReference type="Proteomes" id="UP001155280">
    <property type="component" value="Unassembled WGS sequence"/>
</dbReference>
<evidence type="ECO:0000313" key="3">
    <source>
        <dbReference type="Proteomes" id="UP001155280"/>
    </source>
</evidence>
<feature type="transmembrane region" description="Helical" evidence="1">
    <location>
        <begin position="12"/>
        <end position="35"/>
    </location>
</feature>
<feature type="transmembrane region" description="Helical" evidence="1">
    <location>
        <begin position="55"/>
        <end position="78"/>
    </location>
</feature>
<accession>A0A9X2RB34</accession>
<dbReference type="EMBL" id="JANCNS010000003">
    <property type="protein sequence ID" value="MCP9200859.1"/>
    <property type="molecule type" value="Genomic_DNA"/>
</dbReference>
<evidence type="ECO:0008006" key="4">
    <source>
        <dbReference type="Google" id="ProtNLM"/>
    </source>
</evidence>
<keyword evidence="1" id="KW-0812">Transmembrane</keyword>
<dbReference type="RefSeq" id="WP_241552529.1">
    <property type="nucleotide sequence ID" value="NZ_JANCNS010000003.1"/>
</dbReference>
<proteinExistence type="predicted"/>
<name>A0A9X2RB34_9FLAO</name>
<organism evidence="2 3">
    <name type="scientific">Christiangramia oceanisediminis</name>
    <dbReference type="NCBI Taxonomy" id="2920386"/>
    <lineage>
        <taxon>Bacteria</taxon>
        <taxon>Pseudomonadati</taxon>
        <taxon>Bacteroidota</taxon>
        <taxon>Flavobacteriia</taxon>
        <taxon>Flavobacteriales</taxon>
        <taxon>Flavobacteriaceae</taxon>
        <taxon>Christiangramia</taxon>
    </lineage>
</organism>
<evidence type="ECO:0000256" key="1">
    <source>
        <dbReference type="SAM" id="Phobius"/>
    </source>
</evidence>
<dbReference type="AlphaFoldDB" id="A0A9X2RB34"/>
<feature type="transmembrane region" description="Helical" evidence="1">
    <location>
        <begin position="90"/>
        <end position="114"/>
    </location>
</feature>
<sequence>MDTNHNNLHVFKILFIIKGILSILLSFLPVIYFFIGTWMVTSQVSNDEHAGIAGGIMMVVGGFIFLFLLALGIVTILAGKYIGEQRRYTFVLVVAIVNCITGILGILLGIFSIIELNKPEVRKLFGKNA</sequence>
<protein>
    <recommendedName>
        <fullName evidence="4">DUF4064 domain-containing protein</fullName>
    </recommendedName>
</protein>
<reference evidence="2" key="1">
    <citation type="submission" date="2022-07" db="EMBL/GenBank/DDBJ databases">
        <title>Gramela sediminis sp. nov., isolated from deep-sea sediment of the Indian Ocean.</title>
        <authorList>
            <person name="Shi H."/>
        </authorList>
    </citation>
    <scope>NUCLEOTIDE SEQUENCE</scope>
    <source>
        <strain evidence="2">GC03-9</strain>
    </source>
</reference>
<keyword evidence="3" id="KW-1185">Reference proteome</keyword>
<keyword evidence="1" id="KW-0472">Membrane</keyword>
<keyword evidence="1" id="KW-1133">Transmembrane helix</keyword>
<gene>
    <name evidence="2" type="ORF">MKO06_13140</name>
</gene>